<accession>A0A2S1LNP9</accession>
<dbReference type="GO" id="GO:0008236">
    <property type="term" value="F:serine-type peptidase activity"/>
    <property type="evidence" value="ECO:0007669"/>
    <property type="project" value="InterPro"/>
</dbReference>
<keyword evidence="4" id="KW-1185">Reference proteome</keyword>
<dbReference type="RefSeq" id="WP_108736895.1">
    <property type="nucleotide sequence ID" value="NZ_CP020919.1"/>
</dbReference>
<dbReference type="Pfam" id="PF03572">
    <property type="entry name" value="Peptidase_S41"/>
    <property type="match status" value="1"/>
</dbReference>
<dbReference type="PANTHER" id="PTHR32060">
    <property type="entry name" value="TAIL-SPECIFIC PROTEASE"/>
    <property type="match status" value="1"/>
</dbReference>
<organism evidence="3 4">
    <name type="scientific">Flavobacterium kingsejongi</name>
    <dbReference type="NCBI Taxonomy" id="1678728"/>
    <lineage>
        <taxon>Bacteria</taxon>
        <taxon>Pseudomonadati</taxon>
        <taxon>Bacteroidota</taxon>
        <taxon>Flavobacteriia</taxon>
        <taxon>Flavobacteriales</taxon>
        <taxon>Flavobacteriaceae</taxon>
        <taxon>Flavobacterium</taxon>
    </lineage>
</organism>
<dbReference type="AlphaFoldDB" id="A0A2S1LNP9"/>
<dbReference type="Gene3D" id="3.90.226.10">
    <property type="entry name" value="2-enoyl-CoA Hydratase, Chain A, domain 1"/>
    <property type="match status" value="1"/>
</dbReference>
<feature type="signal peptide" evidence="1">
    <location>
        <begin position="1"/>
        <end position="19"/>
    </location>
</feature>
<dbReference type="GO" id="GO:0006508">
    <property type="term" value="P:proteolysis"/>
    <property type="evidence" value="ECO:0007669"/>
    <property type="project" value="InterPro"/>
</dbReference>
<evidence type="ECO:0000256" key="1">
    <source>
        <dbReference type="SAM" id="SignalP"/>
    </source>
</evidence>
<evidence type="ECO:0000259" key="2">
    <source>
        <dbReference type="Pfam" id="PF03572"/>
    </source>
</evidence>
<dbReference type="PANTHER" id="PTHR32060:SF30">
    <property type="entry name" value="CARBOXY-TERMINAL PROCESSING PROTEASE CTPA"/>
    <property type="match status" value="1"/>
</dbReference>
<feature type="domain" description="Tail specific protease" evidence="2">
    <location>
        <begin position="236"/>
        <end position="448"/>
    </location>
</feature>
<dbReference type="InterPro" id="IPR005151">
    <property type="entry name" value="Tail-specific_protease"/>
</dbReference>
<protein>
    <recommendedName>
        <fullName evidence="2">Tail specific protease domain-containing protein</fullName>
    </recommendedName>
</protein>
<reference evidence="3 4" key="1">
    <citation type="submission" date="2017-04" db="EMBL/GenBank/DDBJ databases">
        <title>Complete genome sequence of Flavobacterium kingsejong AJ004.</title>
        <authorList>
            <person name="Lee P.C."/>
        </authorList>
    </citation>
    <scope>NUCLEOTIDE SEQUENCE [LARGE SCALE GENOMIC DNA]</scope>
    <source>
        <strain evidence="3 4">AJ004</strain>
    </source>
</reference>
<dbReference type="SUPFAM" id="SSF52096">
    <property type="entry name" value="ClpP/crotonase"/>
    <property type="match status" value="1"/>
</dbReference>
<dbReference type="GO" id="GO:0007165">
    <property type="term" value="P:signal transduction"/>
    <property type="evidence" value="ECO:0007669"/>
    <property type="project" value="TreeGrafter"/>
</dbReference>
<dbReference type="Proteomes" id="UP000244677">
    <property type="component" value="Chromosome"/>
</dbReference>
<dbReference type="GO" id="GO:0004175">
    <property type="term" value="F:endopeptidase activity"/>
    <property type="evidence" value="ECO:0007669"/>
    <property type="project" value="TreeGrafter"/>
</dbReference>
<proteinExistence type="predicted"/>
<sequence>MRPYCIVLFLLLCGWNSIAQDSTWISKKAMLQDIDLLIAKIEYSHVNAYHYRTKEECQEFVAQLKQELPDYCSPFDFWRKLETIFVFMNDAHTRTYPRAYYKAYIERKGLFVPFTIQKKEEQYTIAKNLSASAAIDSCSTLKAINGIAMPDIFAQLLLHSSQELDFLDENYITTSFPYLIWKVYGWESPYTIDFYDRQDKEHTIVVEGISAKVKNEANGTKQHREVATLEFVQDTIAVMTILDFAQKSRRYYRRFYRKSFRAMDKHKSTTLILDFRGHNGGDSRYGDDLGKYFANKPFRSSAEIQWKVTPEFKMQFAALYIPGVLRWAKFLYGINPHTKAIWHTKDNAIAVVPSPMIKPYKKILRCNRKTYLLIDNDTFSAGSMFAAMVKDYGLGTLVGQPTGSVSSFYADPIMWYQLPNSGTTFQVSTSLNIRPNGKLDHQSILPDEIVPDGKDSLEYLLQKIGGMTP</sequence>
<feature type="chain" id="PRO_5015759210" description="Tail specific protease domain-containing protein" evidence="1">
    <location>
        <begin position="20"/>
        <end position="469"/>
    </location>
</feature>
<dbReference type="KEGG" id="fki:FK004_08610"/>
<dbReference type="OrthoDB" id="6397760at2"/>
<dbReference type="GO" id="GO:0030288">
    <property type="term" value="C:outer membrane-bounded periplasmic space"/>
    <property type="evidence" value="ECO:0007669"/>
    <property type="project" value="TreeGrafter"/>
</dbReference>
<dbReference type="EMBL" id="CP020919">
    <property type="protein sequence ID" value="AWG25292.1"/>
    <property type="molecule type" value="Genomic_DNA"/>
</dbReference>
<evidence type="ECO:0000313" key="4">
    <source>
        <dbReference type="Proteomes" id="UP000244677"/>
    </source>
</evidence>
<keyword evidence="1" id="KW-0732">Signal</keyword>
<gene>
    <name evidence="3" type="ORF">FK004_08610</name>
</gene>
<dbReference type="InterPro" id="IPR029045">
    <property type="entry name" value="ClpP/crotonase-like_dom_sf"/>
</dbReference>
<name>A0A2S1LNP9_9FLAO</name>
<evidence type="ECO:0000313" key="3">
    <source>
        <dbReference type="EMBL" id="AWG25292.1"/>
    </source>
</evidence>